<reference evidence="4 5" key="1">
    <citation type="submission" date="2024-01" db="EMBL/GenBank/DDBJ databases">
        <title>Hyphobacterium bacterium isolated from marine sediment.</title>
        <authorList>
            <person name="Zhao S."/>
        </authorList>
    </citation>
    <scope>NUCLEOTIDE SEQUENCE [LARGE SCALE GENOMIC DNA]</scope>
    <source>
        <strain evidence="4 5">Y60-23</strain>
    </source>
</reference>
<dbReference type="PANTHER" id="PTHR34677:SF3">
    <property type="entry name" value="BACTERIAL IG-LIKE DOMAIN-CONTAINING PROTEIN"/>
    <property type="match status" value="1"/>
</dbReference>
<gene>
    <name evidence="4" type="ORF">V0U35_00020</name>
</gene>
<comment type="caution">
    <text evidence="4">The sequence shown here is derived from an EMBL/GenBank/DDBJ whole genome shotgun (WGS) entry which is preliminary data.</text>
</comment>
<evidence type="ECO:0000259" key="3">
    <source>
        <dbReference type="Pfam" id="PF19078"/>
    </source>
</evidence>
<dbReference type="EMBL" id="JAZDRO010000001">
    <property type="protein sequence ID" value="MEE2565050.1"/>
    <property type="molecule type" value="Genomic_DNA"/>
</dbReference>
<dbReference type="Pfam" id="PF18998">
    <property type="entry name" value="Flg_new_2"/>
    <property type="match status" value="1"/>
</dbReference>
<dbReference type="RefSeq" id="WP_330194555.1">
    <property type="nucleotide sequence ID" value="NZ_JAZDRO010000001.1"/>
</dbReference>
<feature type="chain" id="PRO_5045609125" evidence="1">
    <location>
        <begin position="32"/>
        <end position="2362"/>
    </location>
</feature>
<keyword evidence="5" id="KW-1185">Reference proteome</keyword>
<feature type="domain" description="Bacterial Ig-like" evidence="3">
    <location>
        <begin position="1109"/>
        <end position="1210"/>
    </location>
</feature>
<evidence type="ECO:0000313" key="5">
    <source>
        <dbReference type="Proteomes" id="UP001310692"/>
    </source>
</evidence>
<keyword evidence="1" id="KW-0732">Signal</keyword>
<feature type="domain" description="Bacterial Ig-like" evidence="3">
    <location>
        <begin position="896"/>
        <end position="990"/>
    </location>
</feature>
<feature type="signal peptide" evidence="1">
    <location>
        <begin position="1"/>
        <end position="31"/>
    </location>
</feature>
<evidence type="ECO:0000313" key="4">
    <source>
        <dbReference type="EMBL" id="MEE2565050.1"/>
    </source>
</evidence>
<proteinExistence type="predicted"/>
<accession>A0ABU7LVP9</accession>
<feature type="domain" description="Bacterial Ig-like" evidence="3">
    <location>
        <begin position="348"/>
        <end position="436"/>
    </location>
</feature>
<feature type="domain" description="Bacterial Ig-like" evidence="3">
    <location>
        <begin position="253"/>
        <end position="338"/>
    </location>
</feature>
<dbReference type="PANTHER" id="PTHR34677">
    <property type="match status" value="1"/>
</dbReference>
<sequence length="2362" mass="239022">MLASIRGFIKLILVGFSVSAGAGLIAGPAAAQDVTAPRVQSVSSALYSNDDIQYIQLLFTEPVNNIDASDFTVVGSTATITDFSSPYENAYSLEISGGDLADIADTDLSLGLAGGQDITDLAGNPLTTIASLGGWTHVNVNNTRPAPVFTSAAVAPVSQPFTVNLAFPPTPTEWTDSIINGTLTQSDIVVGNGTIESFTLTSTGEGYQTGATIVIRPAADGPVTVDLPENAVYDEASNQNTAATQFSINADIDPPTVSIFKPGAACPCTSAITVTIVFSESNITGFDVSDLTASGATLSGFTFNGRSGSVTMTPTGDGTMTLDIAAGAAVDSDGFGNVAAPQFSAVIDTTRPTVTLSTAAAAPVTGEFDINIQFSEPMTNIGNTGVWTMSGGSRLSVTGSGANYVMRARPQQGAQGTLTLDLAENGFSDAAGNGVVAPAQFQIAYDRANPRIASVARFSPSEATTNADSLTFTVTFSEDVTNVDAGDFDIYTLDYAPANTTATITNVTPVSASVYRVTVSGGNLDSLSNTTITLNGRTDGNIRDAANNVMTVRSPQTTPEGYTMDNAAPAALAFARQSPSASKTNSDTLTWQVTFSEAVTVDAADFALTGTTAGLSVSVPAADQAETSGIASFPAPLPSSTTWLVTASGGDLAALDGEVGLNFSGSQDIADSVGNTLAGTEPATDEVFDVRNSDPALASITRLTPAGSLTNADSLVWRLTFSQIDGSFDLPTSAFTVAGSTATVTNVSRFSIGFDVTVSGGDLAGLNGDVTLGLADTDFQDDYGNVMDRTIPAGAELTYTLDNIVPSVEITSAAGTLVNGDFDITITFSEPVTGFDVNDIVRSNTGRYDFSGSGAVYTVTMAPNDSPFTIDIPAGAAQDSAGNDNTAATQFVGTVDSTRPTVTLSTTAGIVTSGHRTVSGPFTLDIEFSETVEDFVIGDLSLTNATASNFSGSGTTYSVLITPTPNAQIEILLEGNAFSDPAGNLGFGAQLEVDDDQTPPRVFNLQRLTPADARTSADVLVWLFQTNENTIDVDAADFTVTGTSAAITDVTSDAGGTRYEISVSGGDLAGLNGDVTLGLAPGQNITDYGGNTFADTTPFGTHAPTYTLDNTSPSVALSTGATIPSGPFTLNIAFSEAVTAFTVEDLVIGNGTASDFAAVAPAGDGAPSTAPLPASASYTVTITPASDGPVTVDVAAGAANDAVGNPSLAASQFSILADLTAPGVASIARLTPTVSPTDADALTWRVTFSEPVSNVSGNDFAVTGTTASVTGVTAVSTAIYDIQVSGGDLATINAIVTLGFAGGQDIEDAAGNALADTAPTGTDERSWSIINDQVAPRVASITRIAPTELNPTGSDTLHWRVTFDEEVTQVDAGDFIVTGTTAIVSEITPQASDPQGQTGVSAPAATSGTRHYDVLVSGGDLADLNGTVTLDFSSGQNITDLAGNALADTTPTSANNNTFVVDNAGSTITWSGPSSVNTAFILEIAFNEPITGFEIGDLVVGNGTASNLTSTPDTWSWPAGYEALYSVTITPSLSGIVTVDIADDAATDLAGNGSQASVRFAATYDQMAPRLATIQRVAPTELNPTGSDTLYWRVTFDESVAGVDSADFNLDGTTATVQASPVAAGLPPSMVSNGTPTFPAQAFSNTAYDVTASGGDLADLNGVVTLTLVSAPDIADLAGNALVNTAPTGANNNTFIVDNTGATATLATNAAAPVSGAFTLDITFNEPVTGFEIGDLVVGNGTASNLTFAPDTWSWPAGYETLYSVTITPTSQSPVTVEIGSGTATDLAGNDNQAAAQFSIASDTLRTLTVTLPGVGAGTVTSASAGISCGTDCTEEYTVGADVTLTAAADTGSTFAGWTAGPCAGTSTASCVVPMNADQTVSARFTLDTPPAGRIVASTLPGARSGHVGGPAMSAFLSVVSRTTSPAQGCTVAAPSGAPVTLSYRQVDGSNMPIGPADPLFDLPSGGTLSFVLELLPTALTAAGGYDFLPVIDCENASLDPIVGVNSVLLNIGAAPTPDILSSSATPSGDGVIRIPSAGGVGIISAAALNIGVGDGSGGPNDVTLTVAADTGAAVLPVTIDLCQIDSATAACVTPRAASVTVPMSGSTPLFFAAFVRDTSTGGIAFDPANARVFLRFSDATGAIRSATSAAVTAPAPSANEAEIANGLPAGRWSALVRQPDGVWPGLARASLYVFEDGNALIDTGTAITTLDLDTPLPGEVDGAARFRAGHLTGYWTLQGDIRIGAPWAETVGELWGVRDARSDRGDGMIAPGRYTERDARRGEGLTVAGDGSISGVLGGCLVNGAASAAPSGAPGLSVANLTFSSCAQPGDYRAVMDPAANDNETPQLIVGGPAGGWRLGR</sequence>
<feature type="domain" description="Bacterial repeat" evidence="2">
    <location>
        <begin position="1810"/>
        <end position="1887"/>
    </location>
</feature>
<dbReference type="InterPro" id="IPR044048">
    <property type="entry name" value="Big_12"/>
</dbReference>
<name>A0ABU7LVP9_9PROT</name>
<dbReference type="Proteomes" id="UP001310692">
    <property type="component" value="Unassembled WGS sequence"/>
</dbReference>
<dbReference type="InterPro" id="IPR044060">
    <property type="entry name" value="Bacterial_rp_domain"/>
</dbReference>
<organism evidence="4 5">
    <name type="scientific">Hyphobacterium marinum</name>
    <dbReference type="NCBI Taxonomy" id="3116574"/>
    <lineage>
        <taxon>Bacteria</taxon>
        <taxon>Pseudomonadati</taxon>
        <taxon>Pseudomonadota</taxon>
        <taxon>Alphaproteobacteria</taxon>
        <taxon>Maricaulales</taxon>
        <taxon>Maricaulaceae</taxon>
        <taxon>Hyphobacterium</taxon>
    </lineage>
</organism>
<evidence type="ECO:0000256" key="1">
    <source>
        <dbReference type="SAM" id="SignalP"/>
    </source>
</evidence>
<feature type="domain" description="Bacterial Ig-like" evidence="3">
    <location>
        <begin position="802"/>
        <end position="889"/>
    </location>
</feature>
<evidence type="ECO:0000259" key="2">
    <source>
        <dbReference type="Pfam" id="PF18998"/>
    </source>
</evidence>
<dbReference type="Pfam" id="PF19078">
    <property type="entry name" value="Big_12"/>
    <property type="match status" value="7"/>
</dbReference>
<feature type="domain" description="Bacterial Ig-like" evidence="3">
    <location>
        <begin position="1698"/>
        <end position="1797"/>
    </location>
</feature>
<feature type="domain" description="Bacterial Ig-like" evidence="3">
    <location>
        <begin position="1475"/>
        <end position="1556"/>
    </location>
</feature>
<protein>
    <submittedName>
        <fullName evidence="4">Ig-like domain-containing protein</fullName>
    </submittedName>
</protein>